<dbReference type="Pfam" id="PF07729">
    <property type="entry name" value="FCD"/>
    <property type="match status" value="1"/>
</dbReference>
<dbReference type="Gene3D" id="1.20.120.530">
    <property type="entry name" value="GntR ligand-binding domain-like"/>
    <property type="match status" value="1"/>
</dbReference>
<dbReference type="InterPro" id="IPR008920">
    <property type="entry name" value="TF_FadR/GntR_C"/>
</dbReference>
<dbReference type="SUPFAM" id="SSF46785">
    <property type="entry name" value="Winged helix' DNA-binding domain"/>
    <property type="match status" value="1"/>
</dbReference>
<keyword evidence="3" id="KW-0804">Transcription</keyword>
<dbReference type="PANTHER" id="PTHR43537:SF5">
    <property type="entry name" value="UXU OPERON TRANSCRIPTIONAL REGULATOR"/>
    <property type="match status" value="1"/>
</dbReference>
<protein>
    <submittedName>
        <fullName evidence="5">DNA-binding transcriptional regulator, GntR family</fullName>
    </submittedName>
</protein>
<gene>
    <name evidence="5" type="ORF">SAMN05192589_103406</name>
</gene>
<dbReference type="SMART" id="SM00345">
    <property type="entry name" value="HTH_GNTR"/>
    <property type="match status" value="1"/>
</dbReference>
<dbReference type="AlphaFoldDB" id="A0A1G6Q1K2"/>
<keyword evidence="2 5" id="KW-0238">DNA-binding</keyword>
<dbReference type="EMBL" id="FMZC01000003">
    <property type="protein sequence ID" value="SDC86320.1"/>
    <property type="molecule type" value="Genomic_DNA"/>
</dbReference>
<dbReference type="GO" id="GO:0003677">
    <property type="term" value="F:DNA binding"/>
    <property type="evidence" value="ECO:0007669"/>
    <property type="project" value="UniProtKB-KW"/>
</dbReference>
<evidence type="ECO:0000256" key="2">
    <source>
        <dbReference type="ARBA" id="ARBA00023125"/>
    </source>
</evidence>
<dbReference type="Gene3D" id="1.10.10.10">
    <property type="entry name" value="Winged helix-like DNA-binding domain superfamily/Winged helix DNA-binding domain"/>
    <property type="match status" value="1"/>
</dbReference>
<reference evidence="5 6" key="1">
    <citation type="submission" date="2016-10" db="EMBL/GenBank/DDBJ databases">
        <authorList>
            <person name="de Groot N.N."/>
        </authorList>
    </citation>
    <scope>NUCLEOTIDE SEQUENCE [LARGE SCALE GENOMIC DNA]</scope>
    <source>
        <strain evidence="5 6">DSM 16619</strain>
    </source>
</reference>
<feature type="domain" description="HTH gntR-type" evidence="4">
    <location>
        <begin position="17"/>
        <end position="84"/>
    </location>
</feature>
<evidence type="ECO:0000313" key="5">
    <source>
        <dbReference type="EMBL" id="SDC86320.1"/>
    </source>
</evidence>
<accession>A0A1G6Q1K2</accession>
<dbReference type="InterPro" id="IPR011711">
    <property type="entry name" value="GntR_C"/>
</dbReference>
<proteinExistence type="predicted"/>
<dbReference type="Pfam" id="PF00392">
    <property type="entry name" value="GntR"/>
    <property type="match status" value="1"/>
</dbReference>
<organism evidence="5 6">
    <name type="scientific">Paracidovorax valerianellae</name>
    <dbReference type="NCBI Taxonomy" id="187868"/>
    <lineage>
        <taxon>Bacteria</taxon>
        <taxon>Pseudomonadati</taxon>
        <taxon>Pseudomonadota</taxon>
        <taxon>Betaproteobacteria</taxon>
        <taxon>Burkholderiales</taxon>
        <taxon>Comamonadaceae</taxon>
        <taxon>Paracidovorax</taxon>
    </lineage>
</organism>
<dbReference type="Proteomes" id="UP000198781">
    <property type="component" value="Unassembled WGS sequence"/>
</dbReference>
<evidence type="ECO:0000256" key="1">
    <source>
        <dbReference type="ARBA" id="ARBA00023015"/>
    </source>
</evidence>
<evidence type="ECO:0000256" key="3">
    <source>
        <dbReference type="ARBA" id="ARBA00023163"/>
    </source>
</evidence>
<dbReference type="RefSeq" id="WP_092741776.1">
    <property type="nucleotide sequence ID" value="NZ_FMZC01000003.1"/>
</dbReference>
<keyword evidence="6" id="KW-1185">Reference proteome</keyword>
<dbReference type="PROSITE" id="PS50949">
    <property type="entry name" value="HTH_GNTR"/>
    <property type="match status" value="1"/>
</dbReference>
<evidence type="ECO:0000313" key="6">
    <source>
        <dbReference type="Proteomes" id="UP000198781"/>
    </source>
</evidence>
<dbReference type="SMART" id="SM00895">
    <property type="entry name" value="FCD"/>
    <property type="match status" value="1"/>
</dbReference>
<dbReference type="STRING" id="187868.SAMN05192589_103406"/>
<dbReference type="InterPro" id="IPR000524">
    <property type="entry name" value="Tscrpt_reg_HTH_GntR"/>
</dbReference>
<dbReference type="OrthoDB" id="8066003at2"/>
<dbReference type="SUPFAM" id="SSF48008">
    <property type="entry name" value="GntR ligand-binding domain-like"/>
    <property type="match status" value="1"/>
</dbReference>
<name>A0A1G6Q1K2_9BURK</name>
<dbReference type="InterPro" id="IPR036390">
    <property type="entry name" value="WH_DNA-bd_sf"/>
</dbReference>
<dbReference type="InterPro" id="IPR036388">
    <property type="entry name" value="WH-like_DNA-bd_sf"/>
</dbReference>
<keyword evidence="1" id="KW-0805">Transcription regulation</keyword>
<evidence type="ECO:0000259" key="4">
    <source>
        <dbReference type="PROSITE" id="PS50949"/>
    </source>
</evidence>
<dbReference type="GO" id="GO:0003700">
    <property type="term" value="F:DNA-binding transcription factor activity"/>
    <property type="evidence" value="ECO:0007669"/>
    <property type="project" value="InterPro"/>
</dbReference>
<dbReference type="PANTHER" id="PTHR43537">
    <property type="entry name" value="TRANSCRIPTIONAL REGULATOR, GNTR FAMILY"/>
    <property type="match status" value="1"/>
</dbReference>
<sequence length="224" mass="24619">MPTPSTPSRPASGTGGAQLREQAYADLKRRIIACELAPGTQINEGALGTLLGLGRTPIHQALHRLEMEGLVTILPRKGIVVAPLSLDEVLDMIEVRACNETLCVRLAAERVRPAELAAMRRLLDEAPALLAAHDVHSLMALDLRFHSAISAAARNTVLADLLRRLHEQQARFWFLTLSEAGHSARIHDEHKDILAALERRDPDAAVAAMQRHIDDFRRAITRAL</sequence>